<proteinExistence type="predicted"/>
<accession>A0ABQ9CYU1</accession>
<dbReference type="EMBL" id="WHWB01034533">
    <property type="protein sequence ID" value="KAJ7408588.1"/>
    <property type="molecule type" value="Genomic_DNA"/>
</dbReference>
<evidence type="ECO:0000313" key="2">
    <source>
        <dbReference type="Proteomes" id="UP001145742"/>
    </source>
</evidence>
<keyword evidence="2" id="KW-1185">Reference proteome</keyword>
<comment type="caution">
    <text evidence="1">The sequence shown here is derived from an EMBL/GenBank/DDBJ whole genome shotgun (WGS) entry which is preliminary data.</text>
</comment>
<evidence type="ECO:0000313" key="1">
    <source>
        <dbReference type="EMBL" id="KAJ7408588.1"/>
    </source>
</evidence>
<protein>
    <submittedName>
        <fullName evidence="1">Uncharacterized protein</fullName>
    </submittedName>
</protein>
<organism evidence="1 2">
    <name type="scientific">Willisornis vidua</name>
    <name type="common">Xingu scale-backed antbird</name>
    <dbReference type="NCBI Taxonomy" id="1566151"/>
    <lineage>
        <taxon>Eukaryota</taxon>
        <taxon>Metazoa</taxon>
        <taxon>Chordata</taxon>
        <taxon>Craniata</taxon>
        <taxon>Vertebrata</taxon>
        <taxon>Euteleostomi</taxon>
        <taxon>Archelosauria</taxon>
        <taxon>Archosauria</taxon>
        <taxon>Dinosauria</taxon>
        <taxon>Saurischia</taxon>
        <taxon>Theropoda</taxon>
        <taxon>Coelurosauria</taxon>
        <taxon>Aves</taxon>
        <taxon>Neognathae</taxon>
        <taxon>Neoaves</taxon>
        <taxon>Telluraves</taxon>
        <taxon>Australaves</taxon>
        <taxon>Passeriformes</taxon>
        <taxon>Thamnophilidae</taxon>
        <taxon>Willisornis</taxon>
    </lineage>
</organism>
<reference evidence="1" key="1">
    <citation type="submission" date="2019-10" db="EMBL/GenBank/DDBJ databases">
        <authorList>
            <person name="Soares A.E.R."/>
            <person name="Aleixo A."/>
            <person name="Schneider P."/>
            <person name="Miyaki C.Y."/>
            <person name="Schneider M.P."/>
            <person name="Mello C."/>
            <person name="Vasconcelos A.T.R."/>
        </authorList>
    </citation>
    <scope>NUCLEOTIDE SEQUENCE</scope>
    <source>
        <tissue evidence="1">Muscle</tissue>
    </source>
</reference>
<name>A0ABQ9CYU1_9PASS</name>
<gene>
    <name evidence="1" type="ORF">WISP_119737</name>
</gene>
<sequence length="220" mass="24086">MLLRGWETGRREEGKNIDILPDAFTYEKIERVQSIFCTTPVEISRKFLENSPSNKNAWSLASHIRKDLPSAITPNTSESPVKQMSFAACPEGHQIQCALAQAMKELVPEAEAISDDALPVTFKKITRDPATVALLTAAAAVWPRERARPKFRLRFAKQASDYQLTRAGFGQVTLTLLANGVPYHILMSQQVLVAGTCKSGLCEKTPGAAPMSGKHCSSCP</sequence>
<dbReference type="Proteomes" id="UP001145742">
    <property type="component" value="Unassembled WGS sequence"/>
</dbReference>